<evidence type="ECO:0000256" key="16">
    <source>
        <dbReference type="SAM" id="Phobius"/>
    </source>
</evidence>
<feature type="domain" description="Cytochrome oxidase subunit II transmembrane region profile" evidence="18">
    <location>
        <begin position="16"/>
        <end position="113"/>
    </location>
</feature>
<keyword evidence="9 16" id="KW-1133">Transmembrane helix</keyword>
<dbReference type="PROSITE" id="PS50857">
    <property type="entry name" value="COX2_CUA"/>
    <property type="match status" value="1"/>
</dbReference>
<evidence type="ECO:0000259" key="18">
    <source>
        <dbReference type="PROSITE" id="PS50999"/>
    </source>
</evidence>
<evidence type="ECO:0000256" key="10">
    <source>
        <dbReference type="ARBA" id="ARBA00023002"/>
    </source>
</evidence>
<dbReference type="CDD" id="cd04212">
    <property type="entry name" value="CuRO_UO_II"/>
    <property type="match status" value="1"/>
</dbReference>
<comment type="similarity">
    <text evidence="2 14">Belongs to the cytochrome c oxidase subunit 2 family.</text>
</comment>
<accession>A0ABN0HKE1</accession>
<dbReference type="Pfam" id="PF06481">
    <property type="entry name" value="COX_ARM"/>
    <property type="match status" value="1"/>
</dbReference>
<evidence type="ECO:0000256" key="5">
    <source>
        <dbReference type="ARBA" id="ARBA00022660"/>
    </source>
</evidence>
<keyword evidence="3 14" id="KW-0813">Transport</keyword>
<dbReference type="Pfam" id="PF00116">
    <property type="entry name" value="COX2"/>
    <property type="match status" value="1"/>
</dbReference>
<evidence type="ECO:0000256" key="3">
    <source>
        <dbReference type="ARBA" id="ARBA00022448"/>
    </source>
</evidence>
<organism evidence="19 20">
    <name type="scientific">Bradyrhizobium lupini HPC(L)</name>
    <dbReference type="NCBI Taxonomy" id="1229491"/>
    <lineage>
        <taxon>Bacteria</taxon>
        <taxon>Pseudomonadati</taxon>
        <taxon>Pseudomonadota</taxon>
        <taxon>Alphaproteobacteria</taxon>
        <taxon>Hyphomicrobiales</taxon>
        <taxon>Nitrobacteraceae</taxon>
        <taxon>Bradyrhizobium</taxon>
    </lineage>
</organism>
<evidence type="ECO:0000256" key="15">
    <source>
        <dbReference type="SAM" id="MobiDB-lite"/>
    </source>
</evidence>
<keyword evidence="13" id="KW-0449">Lipoprotein</keyword>
<evidence type="ECO:0000313" key="20">
    <source>
        <dbReference type="Proteomes" id="UP000017668"/>
    </source>
</evidence>
<dbReference type="InterPro" id="IPR045187">
    <property type="entry name" value="CcO_II"/>
</dbReference>
<evidence type="ECO:0000256" key="1">
    <source>
        <dbReference type="ARBA" id="ARBA00004651"/>
    </source>
</evidence>
<evidence type="ECO:0000256" key="2">
    <source>
        <dbReference type="ARBA" id="ARBA00007866"/>
    </source>
</evidence>
<keyword evidence="20" id="KW-1185">Reference proteome</keyword>
<dbReference type="NCBIfam" id="TIGR01433">
    <property type="entry name" value="CyoA"/>
    <property type="match status" value="1"/>
</dbReference>
<dbReference type="InterPro" id="IPR010514">
    <property type="entry name" value="COX_ARM"/>
</dbReference>
<evidence type="ECO:0000256" key="12">
    <source>
        <dbReference type="ARBA" id="ARBA00023139"/>
    </source>
</evidence>
<dbReference type="InterPro" id="IPR002429">
    <property type="entry name" value="CcO_II-like_C"/>
</dbReference>
<evidence type="ECO:0000313" key="19">
    <source>
        <dbReference type="EMBL" id="EKJ95030.1"/>
    </source>
</evidence>
<dbReference type="InterPro" id="IPR036257">
    <property type="entry name" value="Cyt_c_oxidase_su2_TM_sf"/>
</dbReference>
<evidence type="ECO:0000256" key="14">
    <source>
        <dbReference type="PIRNR" id="PIRNR000292"/>
    </source>
</evidence>
<keyword evidence="8 14" id="KW-0249">Electron transport</keyword>
<evidence type="ECO:0000256" key="8">
    <source>
        <dbReference type="ARBA" id="ARBA00022982"/>
    </source>
</evidence>
<name>A0ABN0HKE1_RHILU</name>
<feature type="transmembrane region" description="Helical" evidence="16">
    <location>
        <begin position="83"/>
        <end position="104"/>
    </location>
</feature>
<comment type="subcellular location">
    <subcellularLocation>
        <location evidence="1">Cell membrane</location>
        <topology evidence="1">Multi-pass membrane protein</topology>
    </subcellularLocation>
</comment>
<dbReference type="InterPro" id="IPR006333">
    <property type="entry name" value="Cyt_o_ubiquinol_oxidase_su2"/>
</dbReference>
<evidence type="ECO:0000256" key="6">
    <source>
        <dbReference type="ARBA" id="ARBA00022692"/>
    </source>
</evidence>
<evidence type="ECO:0000256" key="9">
    <source>
        <dbReference type="ARBA" id="ARBA00022989"/>
    </source>
</evidence>
<keyword evidence="6 16" id="KW-0812">Transmembrane</keyword>
<dbReference type="InterPro" id="IPR008972">
    <property type="entry name" value="Cupredoxin"/>
</dbReference>
<keyword evidence="7" id="KW-0732">Signal</keyword>
<evidence type="ECO:0000256" key="4">
    <source>
        <dbReference type="ARBA" id="ARBA00022475"/>
    </source>
</evidence>
<evidence type="ECO:0000256" key="7">
    <source>
        <dbReference type="ARBA" id="ARBA00022729"/>
    </source>
</evidence>
<dbReference type="PROSITE" id="PS50999">
    <property type="entry name" value="COX2_TM"/>
    <property type="match status" value="1"/>
</dbReference>
<dbReference type="PROSITE" id="PS51257">
    <property type="entry name" value="PROKAR_LIPOPROTEIN"/>
    <property type="match status" value="1"/>
</dbReference>
<evidence type="ECO:0000259" key="17">
    <source>
        <dbReference type="PROSITE" id="PS50857"/>
    </source>
</evidence>
<sequence length="377" mass="42063">MTRFFKFLATIAVTGFLSGCNLVVMQPSGDIARQQRDLIVVSTLLMLLIILPVIFLTLFFAWKYRESNTDASYRPDWHHSTRLEVLIWSAPLAIIIALGAVTWASTHQLDPYRPLARLDAARQLPPNEKVMTVQVVALDWKWLFFYPELGIATVNELAAPVDVPISFKLTASSVMNTFYVPALAGMIYTMPGMQTRLHAVINREGSFDGFSANYSGDGFSRMRFTFLGMRRDGFDAWVEKVRQQGKSLDRATYLELERPSKRDPVRYFGAVEKGLYDRILNLCVAEGKICMNEVMHRDLHGPGEAPAVDKSQLEYDNRHSSSGRPGATFPASGKPAHSHDEIRREGPSATHAPAEPSEPGSGHHQPQTTSPPTEQGD</sequence>
<evidence type="ECO:0000256" key="13">
    <source>
        <dbReference type="ARBA" id="ARBA00023288"/>
    </source>
</evidence>
<keyword evidence="5 14" id="KW-0679">Respiratory chain</keyword>
<dbReference type="PIRSF" id="PIRSF000292">
    <property type="entry name" value="Ubi_od_II"/>
    <property type="match status" value="1"/>
</dbReference>
<dbReference type="SUPFAM" id="SSF81464">
    <property type="entry name" value="Cytochrome c oxidase subunit II-like, transmembrane region"/>
    <property type="match status" value="1"/>
</dbReference>
<protein>
    <recommendedName>
        <fullName evidence="14">Ubiquinol oxidase subunit 2</fullName>
    </recommendedName>
</protein>
<evidence type="ECO:0000256" key="11">
    <source>
        <dbReference type="ARBA" id="ARBA00023136"/>
    </source>
</evidence>
<dbReference type="InterPro" id="IPR011759">
    <property type="entry name" value="Cyt_c_oxidase_su2_TM_dom"/>
</dbReference>
<dbReference type="PANTHER" id="PTHR22888:SF18">
    <property type="entry name" value="CYTOCHROME BO(3) UBIQUINOL OXIDASE SUBUNIT 2"/>
    <property type="match status" value="1"/>
</dbReference>
<dbReference type="InterPro" id="IPR034227">
    <property type="entry name" value="CuRO_UO_II"/>
</dbReference>
<feature type="compositionally biased region" description="Polar residues" evidence="15">
    <location>
        <begin position="364"/>
        <end position="377"/>
    </location>
</feature>
<dbReference type="Gene3D" id="2.60.40.420">
    <property type="entry name" value="Cupredoxins - blue copper proteins"/>
    <property type="match status" value="1"/>
</dbReference>
<feature type="region of interest" description="Disordered" evidence="15">
    <location>
        <begin position="315"/>
        <end position="377"/>
    </location>
</feature>
<feature type="compositionally biased region" description="Basic and acidic residues" evidence="15">
    <location>
        <begin position="337"/>
        <end position="346"/>
    </location>
</feature>
<dbReference type="RefSeq" id="WP_006698973.1">
    <property type="nucleotide sequence ID" value="NZ_AMQQ01000021.1"/>
</dbReference>
<reference evidence="19 20" key="1">
    <citation type="journal article" date="2013" name="Genome Announc.">
        <title>Genome Sequence of Rhizobium lupini HPC(L) Isolated from Saline Desert Soil, Kutch (Gujarat).</title>
        <authorList>
            <person name="Agarwal L."/>
            <person name="Purohit H.J."/>
        </authorList>
    </citation>
    <scope>NUCLEOTIDE SEQUENCE [LARGE SCALE GENOMIC DNA]</scope>
    <source>
        <strain evidence="20">HPC(L)</strain>
    </source>
</reference>
<comment type="caution">
    <text evidence="19">The sequence shown here is derived from an EMBL/GenBank/DDBJ whole genome shotgun (WGS) entry which is preliminary data.</text>
</comment>
<keyword evidence="4 14" id="KW-1003">Cell membrane</keyword>
<proteinExistence type="inferred from homology"/>
<dbReference type="PANTHER" id="PTHR22888">
    <property type="entry name" value="CYTOCHROME C OXIDASE, SUBUNIT II"/>
    <property type="match status" value="1"/>
</dbReference>
<keyword evidence="10 14" id="KW-0560">Oxidoreductase</keyword>
<dbReference type="SUPFAM" id="SSF49503">
    <property type="entry name" value="Cupredoxins"/>
    <property type="match status" value="1"/>
</dbReference>
<feature type="transmembrane region" description="Helical" evidence="16">
    <location>
        <begin position="38"/>
        <end position="62"/>
    </location>
</feature>
<dbReference type="EMBL" id="AMQQ01000021">
    <property type="protein sequence ID" value="EKJ95030.1"/>
    <property type="molecule type" value="Genomic_DNA"/>
</dbReference>
<gene>
    <name evidence="19" type="ORF">C241_14738</name>
</gene>
<keyword evidence="12" id="KW-0564">Palmitate</keyword>
<keyword evidence="11 14" id="KW-0472">Membrane</keyword>
<feature type="domain" description="Cytochrome oxidase subunit II copper A binding" evidence="17">
    <location>
        <begin position="128"/>
        <end position="240"/>
    </location>
</feature>
<dbReference type="Gene3D" id="1.10.287.90">
    <property type="match status" value="1"/>
</dbReference>
<dbReference type="Proteomes" id="UP000017668">
    <property type="component" value="Unassembled WGS sequence"/>
</dbReference>